<evidence type="ECO:0000256" key="3">
    <source>
        <dbReference type="ARBA" id="ARBA00022844"/>
    </source>
</evidence>
<dbReference type="SUPFAM" id="SSF49749">
    <property type="entry name" value="Group II dsDNA viruses VP"/>
    <property type="match status" value="3"/>
</dbReference>
<evidence type="ECO:0000313" key="7">
    <source>
        <dbReference type="Proteomes" id="UP000240461"/>
    </source>
</evidence>
<dbReference type="Proteomes" id="UP000240461">
    <property type="component" value="Segment"/>
</dbReference>
<name>A0A0G2Y326_9VIRU</name>
<organism evidence="6 7">
    <name type="scientific">Acanthamoeba polyphaga mimivirus Kroon</name>
    <dbReference type="NCBI Taxonomy" id="3069720"/>
    <lineage>
        <taxon>Viruses</taxon>
        <taxon>Varidnaviria</taxon>
        <taxon>Bamfordvirae</taxon>
        <taxon>Nucleocytoviricota</taxon>
        <taxon>Megaviricetes</taxon>
        <taxon>Imitervirales</taxon>
        <taxon>Mimiviridae</taxon>
        <taxon>Megamimivirinae</taxon>
        <taxon>Mimivirus</taxon>
        <taxon>Mimivirus lagoaense</taxon>
    </lineage>
</organism>
<dbReference type="Pfam" id="PF04451">
    <property type="entry name" value="Capsid_NCLDV"/>
    <property type="match status" value="1"/>
</dbReference>
<dbReference type="InterPro" id="IPR016112">
    <property type="entry name" value="VP_dsDNA_II"/>
</dbReference>
<keyword evidence="2" id="KW-0167">Capsid protein</keyword>
<evidence type="ECO:0000313" key="6">
    <source>
        <dbReference type="EMBL" id="AKI80158.1"/>
    </source>
</evidence>
<feature type="domain" description="Major capsid protein N-terminal" evidence="5">
    <location>
        <begin position="29"/>
        <end position="243"/>
    </location>
</feature>
<dbReference type="GO" id="GO:0005198">
    <property type="term" value="F:structural molecule activity"/>
    <property type="evidence" value="ECO:0007669"/>
    <property type="project" value="InterPro"/>
</dbReference>
<keyword evidence="7" id="KW-1185">Reference proteome</keyword>
<accession>A0A0G2Y326</accession>
<dbReference type="InterPro" id="IPR038519">
    <property type="entry name" value="MCP_C_sf"/>
</dbReference>
<dbReference type="Pfam" id="PF16903">
    <property type="entry name" value="Capsid_N"/>
    <property type="match status" value="1"/>
</dbReference>
<proteinExistence type="predicted"/>
<keyword evidence="3" id="KW-0946">Virion</keyword>
<dbReference type="EMBL" id="KM982402">
    <property type="protein sequence ID" value="AKI80158.1"/>
    <property type="molecule type" value="Genomic_DNA"/>
</dbReference>
<dbReference type="KEGG" id="vg:80513956"/>
<sequence length="597" mass="68059">MGIEYYKENACKIQQIMQDVYLTGNPMITFFKVVYRRHTNFAVESIEQFFGGNLGFGKKSSAEINRSGDLITQVFLKVTLPEVRYCGDFTNFGHVEFAWVRNIGHAIVEETELEIGGSPIDKHYGDWLQIWQDVSSSKDHEKGLAKMLGDVPELTSISTLSWDVPDNTVLKPSYTLYVPLQFYFNRNNGLALPLIALQYHQVRIYVKFRQADQCYIASDAFKSGCGNLQLDDVSLYVNYVFLDTEERRRFAQVSHEYLIEQLQYTGEESAGSSNSAKYKLNFNHPVKAIYWVTKLGNYQGGKFMTYDPVCWENARENAAKLLLLAQYDLDDWGYFQEPGGYECEGNDGRSYVGDCGVQYTAVDPSNPSEEPSYIFNDTTTAEAFDGSLLIGKLAPCVPLLKRNKDVDLKDKVEGIIRIHTDFENDRMKYPEVEKITRNDLTLHDLSVPIAKYDVDNRVDYIKKFDVTVWQHNNFGLLIDGSGNPTHEAELQLNGQPRQSKRGGIWYDTVNPTVHHTKSPRDGVNVFSFALNPEEHQPSCTCNFSRIDTAQLNLWFQHFTNHKFADVFADNDNKVLIFAVNYNVLRMLSGMAGLAYSN</sequence>
<evidence type="ECO:0000256" key="1">
    <source>
        <dbReference type="ARBA" id="ARBA00004328"/>
    </source>
</evidence>
<evidence type="ECO:0000259" key="4">
    <source>
        <dbReference type="Pfam" id="PF04451"/>
    </source>
</evidence>
<evidence type="ECO:0000259" key="5">
    <source>
        <dbReference type="Pfam" id="PF16903"/>
    </source>
</evidence>
<dbReference type="Gene3D" id="2.70.9.20">
    <property type="entry name" value="Major capsid protein Vp54"/>
    <property type="match status" value="2"/>
</dbReference>
<comment type="subcellular location">
    <subcellularLocation>
        <location evidence="1">Virion</location>
    </subcellularLocation>
</comment>
<dbReference type="GO" id="GO:0019028">
    <property type="term" value="C:viral capsid"/>
    <property type="evidence" value="ECO:0007669"/>
    <property type="project" value="UniProtKB-KW"/>
</dbReference>
<feature type="domain" description="Major capsid protein C-terminal" evidence="4">
    <location>
        <begin position="246"/>
        <end position="592"/>
    </location>
</feature>
<dbReference type="InterPro" id="IPR007542">
    <property type="entry name" value="MCP_C"/>
</dbReference>
<reference evidence="6 7" key="1">
    <citation type="submission" date="2014-10" db="EMBL/GenBank/DDBJ databases">
        <title>Pan-genome analysis of Brazilian lineage A amoebal mimiviruses.</title>
        <authorList>
            <person name="Assis F.L."/>
            <person name="Abrahao J.S."/>
            <person name="Kroon E.G."/>
            <person name="Dornas F.P."/>
            <person name="Andrade K.R."/>
            <person name="Borato P.V.M."/>
            <person name="Pilotto M.R."/>
            <person name="Benamar S."/>
            <person name="LaScola B."/>
            <person name="Colson P."/>
        </authorList>
    </citation>
    <scope>NUCLEOTIDE SEQUENCE [LARGE SCALE GENOMIC DNA]</scope>
    <source>
        <strain evidence="6 7">Kroon</strain>
    </source>
</reference>
<protein>
    <submittedName>
        <fullName evidence="6">Capsid protein D13l</fullName>
    </submittedName>
</protein>
<evidence type="ECO:0000256" key="2">
    <source>
        <dbReference type="ARBA" id="ARBA00022561"/>
    </source>
</evidence>
<dbReference type="Gene3D" id="2.70.9.10">
    <property type="entry name" value="Adenovirus Type 2 Hexon, domain 4"/>
    <property type="match status" value="1"/>
</dbReference>
<dbReference type="InterPro" id="IPR031654">
    <property type="entry name" value="Capsid_N"/>
</dbReference>